<evidence type="ECO:0000313" key="1">
    <source>
        <dbReference type="EMBL" id="GIY41747.1"/>
    </source>
</evidence>
<organism evidence="1 2">
    <name type="scientific">Caerostris darwini</name>
    <dbReference type="NCBI Taxonomy" id="1538125"/>
    <lineage>
        <taxon>Eukaryota</taxon>
        <taxon>Metazoa</taxon>
        <taxon>Ecdysozoa</taxon>
        <taxon>Arthropoda</taxon>
        <taxon>Chelicerata</taxon>
        <taxon>Arachnida</taxon>
        <taxon>Araneae</taxon>
        <taxon>Araneomorphae</taxon>
        <taxon>Entelegynae</taxon>
        <taxon>Araneoidea</taxon>
        <taxon>Araneidae</taxon>
        <taxon>Caerostris</taxon>
    </lineage>
</organism>
<comment type="caution">
    <text evidence="1">The sequence shown here is derived from an EMBL/GenBank/DDBJ whole genome shotgun (WGS) entry which is preliminary data.</text>
</comment>
<accession>A0AAV4TA08</accession>
<gene>
    <name evidence="1" type="ORF">CDAR_383561</name>
</gene>
<dbReference type="Proteomes" id="UP001054837">
    <property type="component" value="Unassembled WGS sequence"/>
</dbReference>
<sequence length="153" mass="17174">MTIVLPIEKNNSPFCPANPSRILKPTKGNGCKSTKSRNIHIWLTIQKLKTDFDAHVLAFNYNSPLFYKSKKKNSPFCPANPSRILKPTKGNGCKSTKSRKRSAGKSEHQRGCLFFFFCASGVALEVQKQKKKIAPEMGERFPIHHSAQGIWSP</sequence>
<protein>
    <submittedName>
        <fullName evidence="1">Uncharacterized protein</fullName>
    </submittedName>
</protein>
<reference evidence="1 2" key="1">
    <citation type="submission" date="2021-06" db="EMBL/GenBank/DDBJ databases">
        <title>Caerostris darwini draft genome.</title>
        <authorList>
            <person name="Kono N."/>
            <person name="Arakawa K."/>
        </authorList>
    </citation>
    <scope>NUCLEOTIDE SEQUENCE [LARGE SCALE GENOMIC DNA]</scope>
</reference>
<dbReference type="EMBL" id="BPLQ01009103">
    <property type="protein sequence ID" value="GIY41747.1"/>
    <property type="molecule type" value="Genomic_DNA"/>
</dbReference>
<proteinExistence type="predicted"/>
<keyword evidence="2" id="KW-1185">Reference proteome</keyword>
<name>A0AAV4TA08_9ARAC</name>
<evidence type="ECO:0000313" key="2">
    <source>
        <dbReference type="Proteomes" id="UP001054837"/>
    </source>
</evidence>
<dbReference type="AlphaFoldDB" id="A0AAV4TA08"/>